<dbReference type="Gramene" id="Pp3c18_4470V3.2">
    <property type="protein sequence ID" value="Pp3c18_4470V3.2"/>
    <property type="gene ID" value="Pp3c18_4470"/>
</dbReference>
<dbReference type="EnsemblPlants" id="Pp3c18_4470V3.2">
    <property type="protein sequence ID" value="Pp3c18_4470V3.2"/>
    <property type="gene ID" value="Pp3c18_4470"/>
</dbReference>
<reference evidence="2 3" key="1">
    <citation type="journal article" date="2008" name="Science">
        <title>The Physcomitrella genome reveals evolutionary insights into the conquest of land by plants.</title>
        <authorList>
            <person name="Rensing S."/>
            <person name="Lang D."/>
            <person name="Zimmer A."/>
            <person name="Terry A."/>
            <person name="Salamov A."/>
            <person name="Shapiro H."/>
            <person name="Nishiyama T."/>
            <person name="Perroud P.-F."/>
            <person name="Lindquist E."/>
            <person name="Kamisugi Y."/>
            <person name="Tanahashi T."/>
            <person name="Sakakibara K."/>
            <person name="Fujita T."/>
            <person name="Oishi K."/>
            <person name="Shin-I T."/>
            <person name="Kuroki Y."/>
            <person name="Toyoda A."/>
            <person name="Suzuki Y."/>
            <person name="Hashimoto A."/>
            <person name="Yamaguchi K."/>
            <person name="Sugano A."/>
            <person name="Kohara Y."/>
            <person name="Fujiyama A."/>
            <person name="Anterola A."/>
            <person name="Aoki S."/>
            <person name="Ashton N."/>
            <person name="Barbazuk W.B."/>
            <person name="Barker E."/>
            <person name="Bennetzen J."/>
            <person name="Bezanilla M."/>
            <person name="Blankenship R."/>
            <person name="Cho S.H."/>
            <person name="Dutcher S."/>
            <person name="Estelle M."/>
            <person name="Fawcett J.A."/>
            <person name="Gundlach H."/>
            <person name="Hanada K."/>
            <person name="Heyl A."/>
            <person name="Hicks K.A."/>
            <person name="Hugh J."/>
            <person name="Lohr M."/>
            <person name="Mayer K."/>
            <person name="Melkozernov A."/>
            <person name="Murata T."/>
            <person name="Nelson D."/>
            <person name="Pils B."/>
            <person name="Prigge M."/>
            <person name="Reiss B."/>
            <person name="Renner T."/>
            <person name="Rombauts S."/>
            <person name="Rushton P."/>
            <person name="Sanderfoot A."/>
            <person name="Schween G."/>
            <person name="Shiu S.-H."/>
            <person name="Stueber K."/>
            <person name="Theodoulou F.L."/>
            <person name="Tu H."/>
            <person name="Van de Peer Y."/>
            <person name="Verrier P.J."/>
            <person name="Waters E."/>
            <person name="Wood A."/>
            <person name="Yang L."/>
            <person name="Cove D."/>
            <person name="Cuming A."/>
            <person name="Hasebe M."/>
            <person name="Lucas S."/>
            <person name="Mishler D.B."/>
            <person name="Reski R."/>
            <person name="Grigoriev I."/>
            <person name="Quatrano R.S."/>
            <person name="Boore J.L."/>
        </authorList>
    </citation>
    <scope>NUCLEOTIDE SEQUENCE [LARGE SCALE GENOMIC DNA]</scope>
    <source>
        <strain evidence="2 3">cv. Gransden 2004</strain>
    </source>
</reference>
<sequence>MKFGSDSKRLQCTCGVATTLLFMVLCTLFTFGTVDFGVDTYPFNSQQKGLEWMFGSKSDVIAYSKSVPHSVSVAREAQHTWEGLNPPSQPPENVPTMELKEVYNVTQSTEMVHVAPAPLEEFIDSVEALNGDVDAVEAAPPSHVEYDSDFADASLDGDRLDSVKAEPFSEDSEQEFNASAINLDPNEDVVLETTVVSMGLKYDACLLVILGRRAQADRQALPYEELYRLFNAAKRPWKTLRDKKLLVGTDSPTIFCKMVRDSLGPAAACSNFNKFQVEKKHSPQCKLLIVGETKRYTQHPSLSLLRKSNLLWDSEEIVDLDVEDPERQPPLLPESQWRPTVVTTFSSNHVEVGLLLLRSLGRIAAQQNKYNISVVVWTMNDFPSVARRTLACVVPELQTLYKVPTEVREFDFSAWPSWMRINQKRAYNGGRAEHPSLFGDVALLGEYAWKAVMIHTVLVERGFVYWADAGNRFRTVNGLILTLNHVRLKGFASRLSGGRVKNWCHVKQLEYFGANKPAIKRLPNCDASSIGFTLLSYTRLVRPWYECSITRQCIAPDGTSRKNHRQDQSALTVLAALSGDRCAGVDSGISKQMDSHPRSYMVGVSTTHCYKDPLNIKWH</sequence>
<feature type="transmembrane region" description="Helical" evidence="1">
    <location>
        <begin position="12"/>
        <end position="34"/>
    </location>
</feature>
<dbReference type="OMA" id="CSITRQC"/>
<evidence type="ECO:0000256" key="1">
    <source>
        <dbReference type="SAM" id="Phobius"/>
    </source>
</evidence>
<keyword evidence="1" id="KW-0472">Membrane</keyword>
<name>A0A7I4BKF6_PHYPA</name>
<reference evidence="2" key="3">
    <citation type="submission" date="2020-12" db="UniProtKB">
        <authorList>
            <consortium name="EnsemblPlants"/>
        </authorList>
    </citation>
    <scope>IDENTIFICATION</scope>
</reference>
<evidence type="ECO:0000313" key="3">
    <source>
        <dbReference type="Proteomes" id="UP000006727"/>
    </source>
</evidence>
<dbReference type="InParanoid" id="A0A7I4BKF6"/>
<keyword evidence="3" id="KW-1185">Reference proteome</keyword>
<reference evidence="2 3" key="2">
    <citation type="journal article" date="2018" name="Plant J.">
        <title>The Physcomitrella patens chromosome-scale assembly reveals moss genome structure and evolution.</title>
        <authorList>
            <person name="Lang D."/>
            <person name="Ullrich K.K."/>
            <person name="Murat F."/>
            <person name="Fuchs J."/>
            <person name="Jenkins J."/>
            <person name="Haas F.B."/>
            <person name="Piednoel M."/>
            <person name="Gundlach H."/>
            <person name="Van Bel M."/>
            <person name="Meyberg R."/>
            <person name="Vives C."/>
            <person name="Morata J."/>
            <person name="Symeonidi A."/>
            <person name="Hiss M."/>
            <person name="Muchero W."/>
            <person name="Kamisugi Y."/>
            <person name="Saleh O."/>
            <person name="Blanc G."/>
            <person name="Decker E.L."/>
            <person name="van Gessel N."/>
            <person name="Grimwood J."/>
            <person name="Hayes R.D."/>
            <person name="Graham S.W."/>
            <person name="Gunter L.E."/>
            <person name="McDaniel S.F."/>
            <person name="Hoernstein S.N.W."/>
            <person name="Larsson A."/>
            <person name="Li F.W."/>
            <person name="Perroud P.F."/>
            <person name="Phillips J."/>
            <person name="Ranjan P."/>
            <person name="Rokshar D.S."/>
            <person name="Rothfels C.J."/>
            <person name="Schneider L."/>
            <person name="Shu S."/>
            <person name="Stevenson D.W."/>
            <person name="Thummler F."/>
            <person name="Tillich M."/>
            <person name="Villarreal Aguilar J.C."/>
            <person name="Widiez T."/>
            <person name="Wong G.K."/>
            <person name="Wymore A."/>
            <person name="Zhang Y."/>
            <person name="Zimmer A.D."/>
            <person name="Quatrano R.S."/>
            <person name="Mayer K.F.X."/>
            <person name="Goodstein D."/>
            <person name="Casacuberta J.M."/>
            <person name="Vandepoele K."/>
            <person name="Reski R."/>
            <person name="Cuming A.C."/>
            <person name="Tuskan G.A."/>
            <person name="Maumus F."/>
            <person name="Salse J."/>
            <person name="Schmutz J."/>
            <person name="Rensing S.A."/>
        </authorList>
    </citation>
    <scope>NUCLEOTIDE SEQUENCE [LARGE SCALE GENOMIC DNA]</scope>
    <source>
        <strain evidence="2 3">cv. Gransden 2004</strain>
    </source>
</reference>
<dbReference type="AlphaFoldDB" id="A0A7I4BKF6"/>
<evidence type="ECO:0000313" key="2">
    <source>
        <dbReference type="EnsemblPlants" id="Pp3c18_4470V3.2"/>
    </source>
</evidence>
<proteinExistence type="predicted"/>
<dbReference type="PANTHER" id="PTHR31389">
    <property type="entry name" value="LD39211P"/>
    <property type="match status" value="1"/>
</dbReference>
<dbReference type="EMBL" id="ABEU02000018">
    <property type="status" value="NOT_ANNOTATED_CDS"/>
    <property type="molecule type" value="Genomic_DNA"/>
</dbReference>
<keyword evidence="1" id="KW-1133">Transmembrane helix</keyword>
<dbReference type="PANTHER" id="PTHR31389:SF9">
    <property type="match status" value="1"/>
</dbReference>
<protein>
    <submittedName>
        <fullName evidence="2">Uncharacterized protein</fullName>
    </submittedName>
</protein>
<organism evidence="2 3">
    <name type="scientific">Physcomitrium patens</name>
    <name type="common">Spreading-leaved earth moss</name>
    <name type="synonym">Physcomitrella patens</name>
    <dbReference type="NCBI Taxonomy" id="3218"/>
    <lineage>
        <taxon>Eukaryota</taxon>
        <taxon>Viridiplantae</taxon>
        <taxon>Streptophyta</taxon>
        <taxon>Embryophyta</taxon>
        <taxon>Bryophyta</taxon>
        <taxon>Bryophytina</taxon>
        <taxon>Bryopsida</taxon>
        <taxon>Funariidae</taxon>
        <taxon>Funariales</taxon>
        <taxon>Funariaceae</taxon>
        <taxon>Physcomitrium</taxon>
    </lineage>
</organism>
<keyword evidence="1" id="KW-0812">Transmembrane</keyword>
<dbReference type="Proteomes" id="UP000006727">
    <property type="component" value="Chromosome 18"/>
</dbReference>
<accession>A0A7I4BKF6</accession>